<dbReference type="OMA" id="FIHIRYI"/>
<dbReference type="GO" id="GO:0008168">
    <property type="term" value="F:methyltransferase activity"/>
    <property type="evidence" value="ECO:0007669"/>
    <property type="project" value="TreeGrafter"/>
</dbReference>
<evidence type="ECO:0000313" key="3">
    <source>
        <dbReference type="EMBL" id="CCA71902.1"/>
    </source>
</evidence>
<dbReference type="STRING" id="1109443.G4TKQ9"/>
<keyword evidence="4" id="KW-1185">Reference proteome</keyword>
<feature type="compositionally biased region" description="Polar residues" evidence="1">
    <location>
        <begin position="31"/>
        <end position="56"/>
    </location>
</feature>
<dbReference type="eggNOG" id="ENOG502S6PS">
    <property type="taxonomic scope" value="Eukaryota"/>
</dbReference>
<dbReference type="CDD" id="cd02440">
    <property type="entry name" value="AdoMet_MTases"/>
    <property type="match status" value="1"/>
</dbReference>
<gene>
    <name evidence="3" type="ORF">PIIN_05837</name>
</gene>
<evidence type="ECO:0000259" key="2">
    <source>
        <dbReference type="Pfam" id="PF13847"/>
    </source>
</evidence>
<dbReference type="Pfam" id="PF13847">
    <property type="entry name" value="Methyltransf_31"/>
    <property type="match status" value="1"/>
</dbReference>
<feature type="domain" description="Methyltransferase" evidence="2">
    <location>
        <begin position="142"/>
        <end position="255"/>
    </location>
</feature>
<protein>
    <recommendedName>
        <fullName evidence="2">Methyltransferase domain-containing protein</fullName>
    </recommendedName>
</protein>
<sequence>MMPAHESKFIRPDTHSSSSGSGEAKARSDQESYSPAMSQLTPTLDSGSVDNTSASITRVEEEDRMSRISMHTYSTGDVINQYRRQERGRAFNILNDTYFFPTDEDEWTRLNKQHIIIVIALGGLYPAANEVQAILAPEVGKTKRILDLGCGTGVWAVAMAREYPHCEVIGVDLAPTPVDLETLPPNCHFEIDDIMNGLEHFQGQFDVVHARVISGGLRNFEVAKRNIELCLKPGGMMIWIDIDFQMLTEDRNVYHQPASDEHPDGSWTTRIFAELQRGAFTVGRSDLAAAIRTIDRGLWSDDLIDPETCGAASFYIPAGPWASHPEPLQNQRLKFVGQLSKQDLKSAHRALQPILLRVGFTSDVLEEWVRQSDEELDKTTRHVLVRCPVAWGRRRAGHSEPAPPLPPLVTNEEEGIPPYPYIYYYTNEEEALKATELRAQNKANIYLPPPPNPL</sequence>
<evidence type="ECO:0000313" key="4">
    <source>
        <dbReference type="Proteomes" id="UP000007148"/>
    </source>
</evidence>
<accession>G4TKQ9</accession>
<dbReference type="AlphaFoldDB" id="G4TKQ9"/>
<dbReference type="PANTHER" id="PTHR43591">
    <property type="entry name" value="METHYLTRANSFERASE"/>
    <property type="match status" value="1"/>
</dbReference>
<feature type="region of interest" description="Disordered" evidence="1">
    <location>
        <begin position="1"/>
        <end position="63"/>
    </location>
</feature>
<dbReference type="EMBL" id="CAFZ01000139">
    <property type="protein sequence ID" value="CCA71902.1"/>
    <property type="molecule type" value="Genomic_DNA"/>
</dbReference>
<dbReference type="SUPFAM" id="SSF53335">
    <property type="entry name" value="S-adenosyl-L-methionine-dependent methyltransferases"/>
    <property type="match status" value="1"/>
</dbReference>
<dbReference type="PANTHER" id="PTHR43591:SF24">
    <property type="entry name" value="2-METHOXY-6-POLYPRENYL-1,4-BENZOQUINOL METHYLASE, MITOCHONDRIAL"/>
    <property type="match status" value="1"/>
</dbReference>
<comment type="caution">
    <text evidence="3">The sequence shown here is derived from an EMBL/GenBank/DDBJ whole genome shotgun (WGS) entry which is preliminary data.</text>
</comment>
<organism evidence="3 4">
    <name type="scientific">Serendipita indica (strain DSM 11827)</name>
    <name type="common">Root endophyte fungus</name>
    <name type="synonym">Piriformospora indica</name>
    <dbReference type="NCBI Taxonomy" id="1109443"/>
    <lineage>
        <taxon>Eukaryota</taxon>
        <taxon>Fungi</taxon>
        <taxon>Dikarya</taxon>
        <taxon>Basidiomycota</taxon>
        <taxon>Agaricomycotina</taxon>
        <taxon>Agaricomycetes</taxon>
        <taxon>Sebacinales</taxon>
        <taxon>Serendipitaceae</taxon>
        <taxon>Serendipita</taxon>
    </lineage>
</organism>
<dbReference type="Gene3D" id="3.40.50.150">
    <property type="entry name" value="Vaccinia Virus protein VP39"/>
    <property type="match status" value="1"/>
</dbReference>
<dbReference type="OrthoDB" id="2013972at2759"/>
<dbReference type="InParanoid" id="G4TKQ9"/>
<feature type="compositionally biased region" description="Basic and acidic residues" evidence="1">
    <location>
        <begin position="1"/>
        <end position="14"/>
    </location>
</feature>
<dbReference type="HOGENOM" id="CLU_010595_5_0_1"/>
<evidence type="ECO:0000256" key="1">
    <source>
        <dbReference type="SAM" id="MobiDB-lite"/>
    </source>
</evidence>
<dbReference type="InterPro" id="IPR029063">
    <property type="entry name" value="SAM-dependent_MTases_sf"/>
</dbReference>
<dbReference type="Proteomes" id="UP000007148">
    <property type="component" value="Unassembled WGS sequence"/>
</dbReference>
<reference evidence="3 4" key="1">
    <citation type="journal article" date="2011" name="PLoS Pathog.">
        <title>Endophytic Life Strategies Decoded by Genome and Transcriptome Analyses of the Mutualistic Root Symbiont Piriformospora indica.</title>
        <authorList>
            <person name="Zuccaro A."/>
            <person name="Lahrmann U."/>
            <person name="Guldener U."/>
            <person name="Langen G."/>
            <person name="Pfiffi S."/>
            <person name="Biedenkopf D."/>
            <person name="Wong P."/>
            <person name="Samans B."/>
            <person name="Grimm C."/>
            <person name="Basiewicz M."/>
            <person name="Murat C."/>
            <person name="Martin F."/>
            <person name="Kogel K.H."/>
        </authorList>
    </citation>
    <scope>NUCLEOTIDE SEQUENCE [LARGE SCALE GENOMIC DNA]</scope>
    <source>
        <strain evidence="3 4">DSM 11827</strain>
    </source>
</reference>
<proteinExistence type="predicted"/>
<name>G4TKQ9_SERID</name>
<dbReference type="InterPro" id="IPR025714">
    <property type="entry name" value="Methyltranfer_dom"/>
</dbReference>